<comment type="similarity">
    <text evidence="3">Belongs to the bacterial solute-binding protein 9 family.</text>
</comment>
<dbReference type="EMBL" id="QVEP01000041">
    <property type="protein sequence ID" value="RGB76139.1"/>
    <property type="molecule type" value="Genomic_DNA"/>
</dbReference>
<reference evidence="6 7" key="1">
    <citation type="submission" date="2018-08" db="EMBL/GenBank/DDBJ databases">
        <title>A genome reference for cultivated species of the human gut microbiota.</title>
        <authorList>
            <person name="Zou Y."/>
            <person name="Xue W."/>
            <person name="Luo G."/>
        </authorList>
    </citation>
    <scope>NUCLEOTIDE SEQUENCE [LARGE SCALE GENOMIC DNA]</scope>
    <source>
        <strain evidence="6 7">AF45-17</strain>
    </source>
</reference>
<gene>
    <name evidence="6" type="ORF">DW070_13420</name>
</gene>
<dbReference type="SUPFAM" id="SSF53807">
    <property type="entry name" value="Helical backbone' metal receptor"/>
    <property type="match status" value="1"/>
</dbReference>
<dbReference type="GO" id="GO:0030001">
    <property type="term" value="P:metal ion transport"/>
    <property type="evidence" value="ECO:0007669"/>
    <property type="project" value="InterPro"/>
</dbReference>
<proteinExistence type="inferred from homology"/>
<keyword evidence="1 3" id="KW-0813">Transport</keyword>
<dbReference type="PANTHER" id="PTHR42953:SF8">
    <property type="entry name" value="ZINT DOMAIN-CONTAINING PROTEIN"/>
    <property type="match status" value="1"/>
</dbReference>
<dbReference type="Pfam" id="PF01297">
    <property type="entry name" value="ZnuA"/>
    <property type="match status" value="1"/>
</dbReference>
<accession>A0A3E2THW2</accession>
<dbReference type="AlphaFoldDB" id="A0A3E2THW2"/>
<sequence>MIKNRIRLLPVLLLAVWVLAGCGHQVASADKASDGRLQVVTTLFPQYDFARQIGGDYADVSLVLLPGMESHMYDPTPGDMIRISEADMFIYTGAEMEPWAQELADSVDMSKVKVVDASSGVSMMKEEDEEHEHAEAEEDSAHAEEDSHDHSSHHHEHTYDPHIWLDMQNAIQMVKNIEDAFCEADPANAETYKANAEAYIEKLEALDSELKSITAGGNRRDVVFGGRFAYGYFIHGYGLEYESVYDSCSADTEPSMAQMANVINYMKEHHVKYILYEELSTPNVARAIADATGAQMLMFSTCHNVTKDEFESGVTFIDLMQQNADTLKKALE</sequence>
<feature type="region of interest" description="Disordered" evidence="4">
    <location>
        <begin position="121"/>
        <end position="157"/>
    </location>
</feature>
<protein>
    <submittedName>
        <fullName evidence="6">Zinc ABC transporter substrate-binding protein</fullName>
    </submittedName>
</protein>
<feature type="chain" id="PRO_5039056993" evidence="5">
    <location>
        <begin position="21"/>
        <end position="332"/>
    </location>
</feature>
<dbReference type="Proteomes" id="UP000260773">
    <property type="component" value="Unassembled WGS sequence"/>
</dbReference>
<dbReference type="RefSeq" id="WP_117528873.1">
    <property type="nucleotide sequence ID" value="NZ_JAQDKA010000013.1"/>
</dbReference>
<name>A0A3E2THW2_9FIRM</name>
<keyword evidence="2 5" id="KW-0732">Signal</keyword>
<dbReference type="InterPro" id="IPR006127">
    <property type="entry name" value="ZnuA-like"/>
</dbReference>
<evidence type="ECO:0000256" key="2">
    <source>
        <dbReference type="ARBA" id="ARBA00022729"/>
    </source>
</evidence>
<feature type="signal peptide" evidence="5">
    <location>
        <begin position="1"/>
        <end position="20"/>
    </location>
</feature>
<dbReference type="PRINTS" id="PR00690">
    <property type="entry name" value="ADHESNFAMILY"/>
</dbReference>
<evidence type="ECO:0000313" key="6">
    <source>
        <dbReference type="EMBL" id="RGB76139.1"/>
    </source>
</evidence>
<dbReference type="GO" id="GO:0046872">
    <property type="term" value="F:metal ion binding"/>
    <property type="evidence" value="ECO:0007669"/>
    <property type="project" value="InterPro"/>
</dbReference>
<feature type="compositionally biased region" description="Basic and acidic residues" evidence="4">
    <location>
        <begin position="131"/>
        <end position="150"/>
    </location>
</feature>
<comment type="caution">
    <text evidence="6">The sequence shown here is derived from an EMBL/GenBank/DDBJ whole genome shotgun (WGS) entry which is preliminary data.</text>
</comment>
<dbReference type="InterPro" id="IPR006129">
    <property type="entry name" value="AdhesinB"/>
</dbReference>
<dbReference type="GO" id="GO:0007155">
    <property type="term" value="P:cell adhesion"/>
    <property type="evidence" value="ECO:0007669"/>
    <property type="project" value="InterPro"/>
</dbReference>
<dbReference type="InterPro" id="IPR006128">
    <property type="entry name" value="Lipoprotein_PsaA-like"/>
</dbReference>
<evidence type="ECO:0000256" key="1">
    <source>
        <dbReference type="ARBA" id="ARBA00022448"/>
    </source>
</evidence>
<evidence type="ECO:0000256" key="4">
    <source>
        <dbReference type="SAM" id="MobiDB-lite"/>
    </source>
</evidence>
<dbReference type="PROSITE" id="PS51257">
    <property type="entry name" value="PROKAR_LIPOPROTEIN"/>
    <property type="match status" value="1"/>
</dbReference>
<dbReference type="PANTHER" id="PTHR42953">
    <property type="entry name" value="HIGH-AFFINITY ZINC UPTAKE SYSTEM PROTEIN ZNUA-RELATED"/>
    <property type="match status" value="1"/>
</dbReference>
<dbReference type="Gene3D" id="3.40.50.1980">
    <property type="entry name" value="Nitrogenase molybdenum iron protein domain"/>
    <property type="match status" value="2"/>
</dbReference>
<evidence type="ECO:0000256" key="5">
    <source>
        <dbReference type="SAM" id="SignalP"/>
    </source>
</evidence>
<dbReference type="PRINTS" id="PR00691">
    <property type="entry name" value="ADHESINB"/>
</dbReference>
<dbReference type="InterPro" id="IPR050492">
    <property type="entry name" value="Bact_metal-bind_prot9"/>
</dbReference>
<evidence type="ECO:0000256" key="3">
    <source>
        <dbReference type="RuleBase" id="RU003512"/>
    </source>
</evidence>
<evidence type="ECO:0000313" key="7">
    <source>
        <dbReference type="Proteomes" id="UP000260773"/>
    </source>
</evidence>
<organism evidence="6 7">
    <name type="scientific">Coprococcus catus</name>
    <dbReference type="NCBI Taxonomy" id="116085"/>
    <lineage>
        <taxon>Bacteria</taxon>
        <taxon>Bacillati</taxon>
        <taxon>Bacillota</taxon>
        <taxon>Clostridia</taxon>
        <taxon>Lachnospirales</taxon>
        <taxon>Lachnospiraceae</taxon>
        <taxon>Coprococcus</taxon>
    </lineage>
</organism>